<dbReference type="Gene3D" id="3.90.1200.10">
    <property type="match status" value="1"/>
</dbReference>
<proteinExistence type="predicted"/>
<reference evidence="3" key="1">
    <citation type="submission" date="2022-12" db="EMBL/GenBank/DDBJ databases">
        <authorList>
            <person name="Krivoruchko A.V."/>
            <person name="Elkin A."/>
        </authorList>
    </citation>
    <scope>NUCLEOTIDE SEQUENCE</scope>
    <source>
        <strain evidence="3">IEGM 1391</strain>
    </source>
</reference>
<protein>
    <submittedName>
        <fullName evidence="3">Phosphotransferase</fullName>
    </submittedName>
</protein>
<feature type="compositionally biased region" description="Polar residues" evidence="1">
    <location>
        <begin position="268"/>
        <end position="277"/>
    </location>
</feature>
<sequence>MNDETEIPLPGGNRTVVHRVGETVRRATGDHSAAVHDLLKELERMGFPYAPRFLGIDDRGREILTYRHGTAGNYPMPAAIRSVEALESAARILRRLHDLTVGFRLPDGHARHLPDGVDPEVICHWDAAPYNFVFEGSAAVALIDFDEAGPGRRIDDLAYFAYRFAPLCSADNFPDGGWSPDTDRWDRLRRIFRIYPDPRAAELPDIVIARLAAMKLAVRDGPNHEHGALYSRDQMFVDRNRDRIVDAITSAAKAAPGQRDEEAAPPSRTATDSSALSLPSRPESLCCPAKFDSHLFTYSTQYASVSPSTANLSSTSMHSQVATEKSSSTPSSPISANSSPTAMTARSTPELLRSSHPNARRRYSQSAAGTDSVADCLHSSAVAPSASTTGVDSAPSSSTSKPRSESMRSAM</sequence>
<dbReference type="InterPro" id="IPR011009">
    <property type="entry name" value="Kinase-like_dom_sf"/>
</dbReference>
<evidence type="ECO:0000313" key="4">
    <source>
        <dbReference type="Proteomes" id="UP001081071"/>
    </source>
</evidence>
<organism evidence="3 4">
    <name type="scientific">Rhodococcus ruber</name>
    <dbReference type="NCBI Taxonomy" id="1830"/>
    <lineage>
        <taxon>Bacteria</taxon>
        <taxon>Bacillati</taxon>
        <taxon>Actinomycetota</taxon>
        <taxon>Actinomycetes</taxon>
        <taxon>Mycobacteriales</taxon>
        <taxon>Nocardiaceae</taxon>
        <taxon>Rhodococcus</taxon>
    </lineage>
</organism>
<feature type="domain" description="Aminoglycoside phosphotransferase" evidence="2">
    <location>
        <begin position="110"/>
        <end position="163"/>
    </location>
</feature>
<dbReference type="EMBL" id="JAPWIJ010000013">
    <property type="protein sequence ID" value="MCZ4521651.1"/>
    <property type="molecule type" value="Genomic_DNA"/>
</dbReference>
<gene>
    <name evidence="3" type="ORF">O4220_24295</name>
</gene>
<dbReference type="RefSeq" id="WP_269608112.1">
    <property type="nucleotide sequence ID" value="NZ_JAPWIJ010000013.1"/>
</dbReference>
<dbReference type="SUPFAM" id="SSF56112">
    <property type="entry name" value="Protein kinase-like (PK-like)"/>
    <property type="match status" value="1"/>
</dbReference>
<feature type="region of interest" description="Disordered" evidence="1">
    <location>
        <begin position="250"/>
        <end position="280"/>
    </location>
</feature>
<evidence type="ECO:0000313" key="3">
    <source>
        <dbReference type="EMBL" id="MCZ4521651.1"/>
    </source>
</evidence>
<evidence type="ECO:0000259" key="2">
    <source>
        <dbReference type="Pfam" id="PF01636"/>
    </source>
</evidence>
<feature type="compositionally biased region" description="Low complexity" evidence="1">
    <location>
        <begin position="322"/>
        <end position="342"/>
    </location>
</feature>
<accession>A0ABT4ML01</accession>
<dbReference type="Proteomes" id="UP001081071">
    <property type="component" value="Unassembled WGS sequence"/>
</dbReference>
<feature type="compositionally biased region" description="Polar residues" evidence="1">
    <location>
        <begin position="307"/>
        <end position="321"/>
    </location>
</feature>
<feature type="compositionally biased region" description="Basic and acidic residues" evidence="1">
    <location>
        <begin position="402"/>
        <end position="411"/>
    </location>
</feature>
<keyword evidence="4" id="KW-1185">Reference proteome</keyword>
<feature type="region of interest" description="Disordered" evidence="1">
    <location>
        <begin position="307"/>
        <end position="411"/>
    </location>
</feature>
<dbReference type="InterPro" id="IPR002575">
    <property type="entry name" value="Aminoglycoside_PTrfase"/>
</dbReference>
<dbReference type="Pfam" id="PF01636">
    <property type="entry name" value="APH"/>
    <property type="match status" value="1"/>
</dbReference>
<name>A0ABT4ML01_9NOCA</name>
<comment type="caution">
    <text evidence="3">The sequence shown here is derived from an EMBL/GenBank/DDBJ whole genome shotgun (WGS) entry which is preliminary data.</text>
</comment>
<evidence type="ECO:0000256" key="1">
    <source>
        <dbReference type="SAM" id="MobiDB-lite"/>
    </source>
</evidence>